<dbReference type="Pfam" id="PF16117">
    <property type="entry name" value="DUF4833"/>
    <property type="match status" value="1"/>
</dbReference>
<evidence type="ECO:0000313" key="4">
    <source>
        <dbReference type="Proteomes" id="UP000055590"/>
    </source>
</evidence>
<organism evidence="3 4">
    <name type="scientific">Vulgatibacter incomptus</name>
    <dbReference type="NCBI Taxonomy" id="1391653"/>
    <lineage>
        <taxon>Bacteria</taxon>
        <taxon>Pseudomonadati</taxon>
        <taxon>Myxococcota</taxon>
        <taxon>Myxococcia</taxon>
        <taxon>Myxococcales</taxon>
        <taxon>Cystobacterineae</taxon>
        <taxon>Vulgatibacteraceae</taxon>
        <taxon>Vulgatibacter</taxon>
    </lineage>
</organism>
<evidence type="ECO:0000259" key="2">
    <source>
        <dbReference type="Pfam" id="PF16117"/>
    </source>
</evidence>
<dbReference type="AlphaFoldDB" id="A0A0K1PI47"/>
<keyword evidence="4" id="KW-1185">Reference proteome</keyword>
<keyword evidence="1" id="KW-0732">Signal</keyword>
<name>A0A0K1PI47_9BACT</name>
<dbReference type="EMBL" id="CP012332">
    <property type="protein sequence ID" value="AKU93192.1"/>
    <property type="molecule type" value="Genomic_DNA"/>
</dbReference>
<evidence type="ECO:0000256" key="1">
    <source>
        <dbReference type="SAM" id="SignalP"/>
    </source>
</evidence>
<gene>
    <name evidence="3" type="ORF">AKJ08_3579</name>
</gene>
<dbReference type="InterPro" id="IPR032269">
    <property type="entry name" value="DUF4833"/>
</dbReference>
<feature type="chain" id="PRO_5005465506" description="DUF4833 domain-containing protein" evidence="1">
    <location>
        <begin position="29"/>
        <end position="184"/>
    </location>
</feature>
<feature type="signal peptide" evidence="1">
    <location>
        <begin position="1"/>
        <end position="28"/>
    </location>
</feature>
<dbReference type="STRING" id="1391653.AKJ08_3579"/>
<dbReference type="KEGG" id="vin:AKJ08_3579"/>
<proteinExistence type="predicted"/>
<feature type="domain" description="DUF4833" evidence="2">
    <location>
        <begin position="49"/>
        <end position="181"/>
    </location>
</feature>
<dbReference type="Proteomes" id="UP000055590">
    <property type="component" value="Chromosome"/>
</dbReference>
<reference evidence="3 4" key="1">
    <citation type="submission" date="2015-08" db="EMBL/GenBank/DDBJ databases">
        <authorList>
            <person name="Babu N.S."/>
            <person name="Beckwith C.J."/>
            <person name="Beseler K.G."/>
            <person name="Brison A."/>
            <person name="Carone J.V."/>
            <person name="Caskin T.P."/>
            <person name="Diamond M."/>
            <person name="Durham M.E."/>
            <person name="Foxe J.M."/>
            <person name="Go M."/>
            <person name="Henderson B.A."/>
            <person name="Jones I.B."/>
            <person name="McGettigan J.A."/>
            <person name="Micheletti S.J."/>
            <person name="Nasrallah M.E."/>
            <person name="Ortiz D."/>
            <person name="Piller C.R."/>
            <person name="Privatt S.R."/>
            <person name="Schneider S.L."/>
            <person name="Sharp S."/>
            <person name="Smith T.C."/>
            <person name="Stanton J.D."/>
            <person name="Ullery H.E."/>
            <person name="Wilson R.J."/>
            <person name="Serrano M.G."/>
            <person name="Buck G."/>
            <person name="Lee V."/>
            <person name="Wang Y."/>
            <person name="Carvalho R."/>
            <person name="Voegtly L."/>
            <person name="Shi R."/>
            <person name="Duckworth R."/>
            <person name="Johnson A."/>
            <person name="Loviza R."/>
            <person name="Walstead R."/>
            <person name="Shah Z."/>
            <person name="Kiflezghi M."/>
            <person name="Wade K."/>
            <person name="Ball S.L."/>
            <person name="Bradley K.W."/>
            <person name="Asai D.J."/>
            <person name="Bowman C.A."/>
            <person name="Russell D.A."/>
            <person name="Pope W.H."/>
            <person name="Jacobs-Sera D."/>
            <person name="Hendrix R.W."/>
            <person name="Hatfull G.F."/>
        </authorList>
    </citation>
    <scope>NUCLEOTIDE SEQUENCE [LARGE SCALE GENOMIC DNA]</scope>
    <source>
        <strain evidence="3 4">DSM 27710</strain>
    </source>
</reference>
<protein>
    <recommendedName>
        <fullName evidence="2">DUF4833 domain-containing protein</fullName>
    </recommendedName>
</protein>
<accession>A0A0K1PI47</accession>
<sequence>MQRMVRWKGWLAGLLSAATLAGALTAFATPKAAEATHATVAVKAPDLLFSVARSKNSNVLVYELRGGNGAIDVKEPVRAKWIMLEKDGHEEGLTKLEQRAYGVKVLSASPSEAKIALAALPDREVTVRNGPDGPEAIMEIDGVPSRLESIFVESKEGIFPKVKWVDVSGVSLADGSAVTERITP</sequence>
<evidence type="ECO:0000313" key="3">
    <source>
        <dbReference type="EMBL" id="AKU93192.1"/>
    </source>
</evidence>